<evidence type="ECO:0000313" key="6">
    <source>
        <dbReference type="Proteomes" id="UP000464378"/>
    </source>
</evidence>
<evidence type="ECO:0000259" key="4">
    <source>
        <dbReference type="PROSITE" id="PS50886"/>
    </source>
</evidence>
<dbReference type="SUPFAM" id="SSF50249">
    <property type="entry name" value="Nucleic acid-binding proteins"/>
    <property type="match status" value="1"/>
</dbReference>
<dbReference type="PROSITE" id="PS50886">
    <property type="entry name" value="TRBD"/>
    <property type="match status" value="1"/>
</dbReference>
<evidence type="ECO:0000256" key="1">
    <source>
        <dbReference type="ARBA" id="ARBA00022555"/>
    </source>
</evidence>
<keyword evidence="6" id="KW-1185">Reference proteome</keyword>
<reference evidence="5" key="1">
    <citation type="submission" date="2019-04" db="EMBL/GenBank/DDBJ databases">
        <authorList>
            <consortium name="Science for Life Laboratories"/>
        </authorList>
    </citation>
    <scope>NUCLEOTIDE SEQUENCE</scope>
    <source>
        <strain evidence="5">MBLW1</strain>
    </source>
</reference>
<evidence type="ECO:0000256" key="2">
    <source>
        <dbReference type="ARBA" id="ARBA00022884"/>
    </source>
</evidence>
<dbReference type="Pfam" id="PF01588">
    <property type="entry name" value="tRNA_bind"/>
    <property type="match status" value="1"/>
</dbReference>
<dbReference type="InParanoid" id="A0A6C2YS77"/>
<dbReference type="InterPro" id="IPR008231">
    <property type="entry name" value="CsaA"/>
</dbReference>
<feature type="domain" description="TRNA-binding" evidence="4">
    <location>
        <begin position="8"/>
        <end position="112"/>
    </location>
</feature>
<dbReference type="AlphaFoldDB" id="A0A6C2YS77"/>
<dbReference type="NCBIfam" id="NF007495">
    <property type="entry name" value="PRK10089.1-4"/>
    <property type="match status" value="1"/>
</dbReference>
<organism evidence="5">
    <name type="scientific">Tuwongella immobilis</name>
    <dbReference type="NCBI Taxonomy" id="692036"/>
    <lineage>
        <taxon>Bacteria</taxon>
        <taxon>Pseudomonadati</taxon>
        <taxon>Planctomycetota</taxon>
        <taxon>Planctomycetia</taxon>
        <taxon>Gemmatales</taxon>
        <taxon>Gemmataceae</taxon>
        <taxon>Tuwongella</taxon>
    </lineage>
</organism>
<dbReference type="Proteomes" id="UP000464378">
    <property type="component" value="Chromosome"/>
</dbReference>
<dbReference type="FunCoup" id="A0A6C2YS77">
    <property type="interactions" value="119"/>
</dbReference>
<dbReference type="InterPro" id="IPR012340">
    <property type="entry name" value="NA-bd_OB-fold"/>
</dbReference>
<dbReference type="EMBL" id="LR586016">
    <property type="protein sequence ID" value="VIP04009.1"/>
    <property type="molecule type" value="Genomic_DNA"/>
</dbReference>
<evidence type="ECO:0000256" key="3">
    <source>
        <dbReference type="PROSITE-ProRule" id="PRU00209"/>
    </source>
</evidence>
<protein>
    <recommendedName>
        <fullName evidence="4">tRNA-binding domain-containing protein</fullName>
    </recommendedName>
</protein>
<dbReference type="NCBIfam" id="NF007494">
    <property type="entry name" value="PRK10089.1-3"/>
    <property type="match status" value="1"/>
</dbReference>
<evidence type="ECO:0000313" key="5">
    <source>
        <dbReference type="EMBL" id="VIP04009.1"/>
    </source>
</evidence>
<accession>A0A6C2YS77</accession>
<dbReference type="NCBIfam" id="TIGR02222">
    <property type="entry name" value="chap_CsaA"/>
    <property type="match status" value="1"/>
</dbReference>
<keyword evidence="1 3" id="KW-0820">tRNA-binding</keyword>
<keyword evidence="2 3" id="KW-0694">RNA-binding</keyword>
<proteinExistence type="predicted"/>
<dbReference type="GO" id="GO:0000049">
    <property type="term" value="F:tRNA binding"/>
    <property type="evidence" value="ECO:0007669"/>
    <property type="project" value="UniProtKB-UniRule"/>
</dbReference>
<name>A0A6C2YS77_9BACT</name>
<sequence>MDQISWNDFAKVEIRVGTIQEVAPFPNARKPAYQLLIDFGPEIGLRRSSAQITDRYTPVTLIGRQILAVVNFPVKQIANFFSEVLVLGLHDNDGAVVLVGPDQPIPNGVKLA</sequence>
<dbReference type="CDD" id="cd02798">
    <property type="entry name" value="tRNA_bind_CsaA"/>
    <property type="match status" value="1"/>
</dbReference>
<dbReference type="FunFam" id="2.40.50.140:FF:000165">
    <property type="entry name" value="Chaperone CsaA"/>
    <property type="match status" value="1"/>
</dbReference>
<dbReference type="RefSeq" id="WP_162659148.1">
    <property type="nucleotide sequence ID" value="NZ_LR593887.1"/>
</dbReference>
<gene>
    <name evidence="5" type="ORF">GMBLW1_51840</name>
</gene>
<dbReference type="EMBL" id="LR593887">
    <property type="protein sequence ID" value="VTS05385.1"/>
    <property type="molecule type" value="Genomic_DNA"/>
</dbReference>
<dbReference type="KEGG" id="tim:GMBLW1_51840"/>
<dbReference type="Gene3D" id="2.40.50.140">
    <property type="entry name" value="Nucleic acid-binding proteins"/>
    <property type="match status" value="1"/>
</dbReference>
<dbReference type="InterPro" id="IPR002547">
    <property type="entry name" value="tRNA-bd_dom"/>
</dbReference>